<gene>
    <name evidence="1" type="ORF">Pc21g05790</name>
    <name evidence="1" type="ORF">PCH_Pc21g05790</name>
</gene>
<proteinExistence type="predicted"/>
<dbReference type="EMBL" id="AM920436">
    <property type="protein sequence ID" value="CAP95476.1"/>
    <property type="molecule type" value="Genomic_DNA"/>
</dbReference>
<dbReference type="AlphaFoldDB" id="B6HI10"/>
<accession>B6HI10</accession>
<name>B6HI10_PENRW</name>
<dbReference type="HOGENOM" id="CLU_2062264_0_0_1"/>
<dbReference type="VEuPathDB" id="FungiDB:PCH_Pc21g05790"/>
<keyword evidence="2" id="KW-1185">Reference proteome</keyword>
<dbReference type="Proteomes" id="UP000000724">
    <property type="component" value="Contig Pc00c21"/>
</dbReference>
<evidence type="ECO:0000313" key="1">
    <source>
        <dbReference type="EMBL" id="CAP95476.1"/>
    </source>
</evidence>
<reference evidence="1 2" key="1">
    <citation type="journal article" date="2008" name="Nat. Biotechnol.">
        <title>Genome sequencing and analysis of the filamentous fungus Penicillium chrysogenum.</title>
        <authorList>
            <person name="van den Berg M.A."/>
            <person name="Albang R."/>
            <person name="Albermann K."/>
            <person name="Badger J.H."/>
            <person name="Daran J.-M."/>
            <person name="Driessen A.J.M."/>
            <person name="Garcia-Estrada C."/>
            <person name="Fedorova N.D."/>
            <person name="Harris D.M."/>
            <person name="Heijne W.H.M."/>
            <person name="Joardar V.S."/>
            <person name="Kiel J.A.K.W."/>
            <person name="Kovalchuk A."/>
            <person name="Martin J.F."/>
            <person name="Nierman W.C."/>
            <person name="Nijland J.G."/>
            <person name="Pronk J.T."/>
            <person name="Roubos J.A."/>
            <person name="van der Klei I.J."/>
            <person name="van Peij N.N.M.E."/>
            <person name="Veenhuis M."/>
            <person name="von Doehren H."/>
            <person name="Wagner C."/>
            <person name="Wortman J.R."/>
            <person name="Bovenberg R.A.L."/>
        </authorList>
    </citation>
    <scope>NUCLEOTIDE SEQUENCE [LARGE SCALE GENOMIC DNA]</scope>
    <source>
        <strain evidence="2">ATCC 28089 / DSM 1075 / NRRL 1951 / Wisconsin 54-1255</strain>
    </source>
</reference>
<protein>
    <submittedName>
        <fullName evidence="1">Uncharacterized protein</fullName>
    </submittedName>
</protein>
<organism evidence="1 2">
    <name type="scientific">Penicillium rubens (strain ATCC 28089 / DSM 1075 / NRRL 1951 / Wisconsin 54-1255)</name>
    <name type="common">Penicillium chrysogenum</name>
    <dbReference type="NCBI Taxonomy" id="500485"/>
    <lineage>
        <taxon>Eukaryota</taxon>
        <taxon>Fungi</taxon>
        <taxon>Dikarya</taxon>
        <taxon>Ascomycota</taxon>
        <taxon>Pezizomycotina</taxon>
        <taxon>Eurotiomycetes</taxon>
        <taxon>Eurotiomycetidae</taxon>
        <taxon>Eurotiales</taxon>
        <taxon>Aspergillaceae</taxon>
        <taxon>Penicillium</taxon>
        <taxon>Penicillium chrysogenum species complex</taxon>
    </lineage>
</organism>
<evidence type="ECO:0000313" key="2">
    <source>
        <dbReference type="Proteomes" id="UP000000724"/>
    </source>
</evidence>
<sequence length="119" mass="13548">MAEIDSNACLVSRTIRAAFLATVSRRRVSEVAPIYNKQSIHSRSRIVKKDGWRMTEEGVNKEPDGSAGRKPAESYRWVRSVRAFGGFNLVRPFCLGMGYRARELCSTPGWDRFFMVDVE</sequence>